<proteinExistence type="predicted"/>
<sequence length="329" mass="37307">MATIFLRDDGDLTLIVGEEKQRYVVCRRTISGVCKSWHTMFTKFSEASAAEVELPDDNPKAILTILQIAHLRFDQLPAGELSLDVLNQLAIVCDKYDAVATVRPFLTTWLQPSSTMYLSPGNERMIWVAWVFGYQKMFSDIALKLQSTIYTTEDGKCMSVEGTVLDEHMPPKLIERMLEIRQTGIDDLLAVCYAYIDQVEKEETCRERHSKMKEQCHLLTLGSIVHAFRALEIWKPRRTGADIHQSVSSFYKAVKHVKTSTIQETITQASYGHYSPRSQAGHGECNLTSKMVVDLLKVYNAVPTPVENFQLERIQQQAKKGVPLSSKKD</sequence>
<dbReference type="AlphaFoldDB" id="A0A517LBX4"/>
<dbReference type="OrthoDB" id="5275938at2759"/>
<dbReference type="EMBL" id="CP042193">
    <property type="protein sequence ID" value="QDS73124.1"/>
    <property type="molecule type" value="Genomic_DNA"/>
</dbReference>
<organism evidence="1 2">
    <name type="scientific">Venturia effusa</name>
    <dbReference type="NCBI Taxonomy" id="50376"/>
    <lineage>
        <taxon>Eukaryota</taxon>
        <taxon>Fungi</taxon>
        <taxon>Dikarya</taxon>
        <taxon>Ascomycota</taxon>
        <taxon>Pezizomycotina</taxon>
        <taxon>Dothideomycetes</taxon>
        <taxon>Pleosporomycetidae</taxon>
        <taxon>Venturiales</taxon>
        <taxon>Venturiaceae</taxon>
        <taxon>Venturia</taxon>
    </lineage>
</organism>
<gene>
    <name evidence="1" type="ORF">FKW77_001419</name>
</gene>
<evidence type="ECO:0008006" key="3">
    <source>
        <dbReference type="Google" id="ProtNLM"/>
    </source>
</evidence>
<accession>A0A517LBX4</accession>
<dbReference type="Proteomes" id="UP000316270">
    <property type="component" value="Chromosome 9"/>
</dbReference>
<name>A0A517LBX4_9PEZI</name>
<evidence type="ECO:0000313" key="1">
    <source>
        <dbReference type="EMBL" id="QDS73124.1"/>
    </source>
</evidence>
<protein>
    <recommendedName>
        <fullName evidence="3">BTB domain-containing protein</fullName>
    </recommendedName>
</protein>
<dbReference type="STRING" id="50376.A0A517LBX4"/>
<reference evidence="1 2" key="1">
    <citation type="submission" date="2019-07" db="EMBL/GenBank/DDBJ databases">
        <title>Finished genome of Venturia effusa.</title>
        <authorList>
            <person name="Young C.A."/>
            <person name="Cox M.P."/>
            <person name="Ganley A.R.D."/>
            <person name="David W.J."/>
        </authorList>
    </citation>
    <scope>NUCLEOTIDE SEQUENCE [LARGE SCALE GENOMIC DNA]</scope>
    <source>
        <strain evidence="2">albino</strain>
    </source>
</reference>
<evidence type="ECO:0000313" key="2">
    <source>
        <dbReference type="Proteomes" id="UP000316270"/>
    </source>
</evidence>
<keyword evidence="2" id="KW-1185">Reference proteome</keyword>